<dbReference type="RefSeq" id="WP_369344335.1">
    <property type="nucleotide sequence ID" value="NZ_CP129674.1"/>
</dbReference>
<dbReference type="AlphaFoldDB" id="A0AB39U721"/>
<feature type="transmembrane region" description="Helical" evidence="6">
    <location>
        <begin position="600"/>
        <end position="618"/>
    </location>
</feature>
<dbReference type="EMBL" id="CP129674">
    <property type="protein sequence ID" value="XDS44789.1"/>
    <property type="molecule type" value="Genomic_DNA"/>
</dbReference>
<keyword evidence="4 6" id="KW-0472">Membrane</keyword>
<dbReference type="GO" id="GO:0016020">
    <property type="term" value="C:membrane"/>
    <property type="evidence" value="ECO:0007669"/>
    <property type="project" value="UniProtKB-SubCell"/>
</dbReference>
<feature type="domain" description="ABC-2 type transporter transmembrane" evidence="7">
    <location>
        <begin position="28"/>
        <end position="165"/>
    </location>
</feature>
<feature type="domain" description="ABC-2 type transporter transmembrane" evidence="7">
    <location>
        <begin position="314"/>
        <end position="703"/>
    </location>
</feature>
<evidence type="ECO:0000256" key="5">
    <source>
        <dbReference type="SAM" id="MobiDB-lite"/>
    </source>
</evidence>
<feature type="region of interest" description="Disordered" evidence="5">
    <location>
        <begin position="837"/>
        <end position="862"/>
    </location>
</feature>
<reference evidence="8" key="1">
    <citation type="submission" date="2023-07" db="EMBL/GenBank/DDBJ databases">
        <title>Bifidobacterium aquikefiriaerophilum sp. nov. and Bifidobacterium eccum sp. nov., isolated from water kefir.</title>
        <authorList>
            <person name="Breselge S."/>
            <person name="Bellassi P."/>
            <person name="Barcenilla C."/>
            <person name="Alvarez-Ordonez A."/>
            <person name="Morelli L."/>
            <person name="Cotter P.D."/>
        </authorList>
    </citation>
    <scope>NUCLEOTIDE SEQUENCE</scope>
    <source>
        <strain evidence="8">WK041_4_12</strain>
    </source>
</reference>
<dbReference type="PANTHER" id="PTHR43077:SF10">
    <property type="entry name" value="TRANSPORT PERMEASE PROTEIN"/>
    <property type="match status" value="1"/>
</dbReference>
<organism evidence="8">
    <name type="scientific">Bifidobacterium aquikefiricola</name>
    <dbReference type="NCBI Taxonomy" id="3059038"/>
    <lineage>
        <taxon>Bacteria</taxon>
        <taxon>Bacillati</taxon>
        <taxon>Actinomycetota</taxon>
        <taxon>Actinomycetes</taxon>
        <taxon>Bifidobacteriales</taxon>
        <taxon>Bifidobacteriaceae</taxon>
        <taxon>Bifidobacterium</taxon>
    </lineage>
</organism>
<evidence type="ECO:0000256" key="4">
    <source>
        <dbReference type="ARBA" id="ARBA00023136"/>
    </source>
</evidence>
<feature type="transmembrane region" description="Helical" evidence="6">
    <location>
        <begin position="572"/>
        <end position="594"/>
    </location>
</feature>
<accession>A0AB39U721</accession>
<dbReference type="GO" id="GO:0140359">
    <property type="term" value="F:ABC-type transporter activity"/>
    <property type="evidence" value="ECO:0007669"/>
    <property type="project" value="InterPro"/>
</dbReference>
<evidence type="ECO:0000256" key="1">
    <source>
        <dbReference type="ARBA" id="ARBA00004141"/>
    </source>
</evidence>
<dbReference type="InterPro" id="IPR017501">
    <property type="entry name" value="Phage_infect_YhgE_C"/>
</dbReference>
<feature type="transmembrane region" description="Helical" evidence="6">
    <location>
        <begin position="20"/>
        <end position="38"/>
    </location>
</feature>
<sequence length="862" mass="92772">MSVAFRIYWRDALRLLRNPIALIVTIGVCLIPSLYAWFNVVANWDPYSNTKNLKVAIANEDKGTQSDSFGSVDIGSQTVASLHKNKDLGWQFVDESDAINGVESGDYYAAIVLPKDFSAKVIGSIEGKNPQAALNYYVNEKKNAIAPKITDTGASSIDKTINSMFVSTVSDVVASRLSQAAGNLDDSATKTRANVVSNLNATIDDINGLRANLRGMQDTISQAQSAVRSAETTSTGLSAQMDSAQQALAQSQKTLSSARSSSLTFSHALTGALNNGSTALSGITVDVNLASSSILTGFNTADEAVNTVNDRLTGVLDTNDDALNDLQSALKNSGLDPDSQAYQNINNQILALQGINKQQRQQLNTFNSSTNTFINAGKSATGNMSSAVNNSANSGISTLNAANNTLSTTTLPGLMQGFDSFSAEAGTLSGSITSLQSTVEQTVSLLQELDGTLAHASSSIGTTEQSLATVQSQLTSVRTDVAALGSSAVWKQVTKVMHLDKAGIAQFMQSPVNLATTTVYPIANYGSSVAPFYTNLALWVGGFIIIAIFKLEVDREGLSRITTTTSYLGRGLLVSTLGMLQALFVTVGDLVIGIQCPLPWLFVLAGMLASFVYVNLIYALATAFRHIGKAVAVILLILQIPGSSGMYPIELMPEFFRRLNPWLPFTYGINAMRETIGGMYGTHYWWYLLSLSCYIPIALILGLVVRRYLLNLNVMFDNRLAVADLFITEQSSLTNPRLNLASMLGVFGNSKEFENDLRKRGRRFFRNYPLMIRAGLISVVVLPIIFLVLLFSVEAKIVMLNLWIASIILIDFYLIMVEYTRDSYARQLGIVSGAAEHSKNESSETGPGSATATSAGEVTEKL</sequence>
<dbReference type="Pfam" id="PF12698">
    <property type="entry name" value="ABC2_membrane_3"/>
    <property type="match status" value="2"/>
</dbReference>
<dbReference type="PANTHER" id="PTHR43077">
    <property type="entry name" value="TRANSPORT PERMEASE YVFS-RELATED"/>
    <property type="match status" value="1"/>
</dbReference>
<comment type="subcellular location">
    <subcellularLocation>
        <location evidence="1">Membrane</location>
        <topology evidence="1">Multi-pass membrane protein</topology>
    </subcellularLocation>
</comment>
<evidence type="ECO:0000313" key="8">
    <source>
        <dbReference type="EMBL" id="XDS44789.1"/>
    </source>
</evidence>
<name>A0AB39U721_9BIFI</name>
<protein>
    <submittedName>
        <fullName evidence="8">YhgE/Pip domain-containing protein</fullName>
    </submittedName>
</protein>
<feature type="transmembrane region" description="Helical" evidence="6">
    <location>
        <begin position="797"/>
        <end position="817"/>
    </location>
</feature>
<dbReference type="NCBIfam" id="TIGR03062">
    <property type="entry name" value="pip_yhgE_Cterm"/>
    <property type="match status" value="1"/>
</dbReference>
<feature type="transmembrane region" description="Helical" evidence="6">
    <location>
        <begin position="684"/>
        <end position="705"/>
    </location>
</feature>
<keyword evidence="3 6" id="KW-1133">Transmembrane helix</keyword>
<dbReference type="InterPro" id="IPR013525">
    <property type="entry name" value="ABC2_TM"/>
</dbReference>
<keyword evidence="2 6" id="KW-0812">Transmembrane</keyword>
<dbReference type="InterPro" id="IPR017500">
    <property type="entry name" value="Phage_infect_YhgE_N"/>
</dbReference>
<dbReference type="InterPro" id="IPR051328">
    <property type="entry name" value="T7SS_ABC-Transporter"/>
</dbReference>
<proteinExistence type="predicted"/>
<feature type="transmembrane region" description="Helical" evidence="6">
    <location>
        <begin position="630"/>
        <end position="649"/>
    </location>
</feature>
<evidence type="ECO:0000256" key="3">
    <source>
        <dbReference type="ARBA" id="ARBA00022989"/>
    </source>
</evidence>
<feature type="compositionally biased region" description="Polar residues" evidence="5">
    <location>
        <begin position="843"/>
        <end position="856"/>
    </location>
</feature>
<evidence type="ECO:0000259" key="7">
    <source>
        <dbReference type="Pfam" id="PF12698"/>
    </source>
</evidence>
<evidence type="ECO:0000256" key="6">
    <source>
        <dbReference type="SAM" id="Phobius"/>
    </source>
</evidence>
<dbReference type="Gene3D" id="3.40.1710.10">
    <property type="entry name" value="abc type-2 transporter like domain"/>
    <property type="match status" value="1"/>
</dbReference>
<feature type="transmembrane region" description="Helical" evidence="6">
    <location>
        <begin position="770"/>
        <end position="791"/>
    </location>
</feature>
<dbReference type="KEGG" id="baqk:QN215_01240"/>
<dbReference type="NCBIfam" id="TIGR03061">
    <property type="entry name" value="pip_yhgE_Nterm"/>
    <property type="match status" value="1"/>
</dbReference>
<gene>
    <name evidence="8" type="ORF">QN215_01240</name>
</gene>
<feature type="transmembrane region" description="Helical" evidence="6">
    <location>
        <begin position="532"/>
        <end position="551"/>
    </location>
</feature>
<evidence type="ECO:0000256" key="2">
    <source>
        <dbReference type="ARBA" id="ARBA00022692"/>
    </source>
</evidence>